<feature type="region of interest" description="Disordered" evidence="4">
    <location>
        <begin position="24"/>
        <end position="44"/>
    </location>
</feature>
<evidence type="ECO:0000313" key="6">
    <source>
        <dbReference type="Proteomes" id="UP000823561"/>
    </source>
</evidence>
<feature type="region of interest" description="Disordered" evidence="4">
    <location>
        <begin position="82"/>
        <end position="105"/>
    </location>
</feature>
<evidence type="ECO:0000313" key="5">
    <source>
        <dbReference type="EMBL" id="KAG5264369.1"/>
    </source>
</evidence>
<evidence type="ECO:0000256" key="3">
    <source>
        <dbReference type="ARBA" id="ARBA00023242"/>
    </source>
</evidence>
<dbReference type="GO" id="GO:0006383">
    <property type="term" value="P:transcription by RNA polymerase III"/>
    <property type="evidence" value="ECO:0007669"/>
    <property type="project" value="UniProtKB-UniRule"/>
</dbReference>
<dbReference type="PANTHER" id="PTHR15367:SF4">
    <property type="entry name" value="DNA-DIRECTED RNA POLYMERASE III SUBUNIT RPC7-LIKE"/>
    <property type="match status" value="1"/>
</dbReference>
<dbReference type="Pfam" id="PF11705">
    <property type="entry name" value="RNA_pol_3_Rpc31"/>
    <property type="match status" value="1"/>
</dbReference>
<evidence type="ECO:0000256" key="2">
    <source>
        <dbReference type="ARBA" id="ARBA00008352"/>
    </source>
</evidence>
<sequence>MAGRGRGRGQYTFNVDALGINKGEALPPTMNKPSPSPLFPPMQFQPVPLQTGEAVEYMLALKQELRASTKNLPFHIVPAKPKKDVERYTDKYQTSEPKNNTIEWTPDWSRLPKELCIKVREPQKAKARPPMKRKMKVEVGKEEIIEKLETLEKKEAEGKSDEEEEDGEGNKKKKSEEDEEPEEENDYDDEDIEDETDYIMSYFDNGEDFGADSDDNMDEAIY</sequence>
<feature type="region of interest" description="Disordered" evidence="4">
    <location>
        <begin position="144"/>
        <end position="222"/>
    </location>
</feature>
<gene>
    <name evidence="5" type="ORF">AALO_G00253010</name>
</gene>
<feature type="compositionally biased region" description="Acidic residues" evidence="4">
    <location>
        <begin position="205"/>
        <end position="222"/>
    </location>
</feature>
<dbReference type="Proteomes" id="UP000823561">
    <property type="component" value="Chromosome 20"/>
</dbReference>
<dbReference type="InterPro" id="IPR024661">
    <property type="entry name" value="RNA_pol_III_Rpc31"/>
</dbReference>
<reference evidence="5" key="1">
    <citation type="submission" date="2020-10" db="EMBL/GenBank/DDBJ databases">
        <title>Chromosome-scale genome assembly of the Allis shad, Alosa alosa.</title>
        <authorList>
            <person name="Margot Z."/>
            <person name="Christophe K."/>
            <person name="Cabau C."/>
            <person name="Louis A."/>
            <person name="Berthelot C."/>
            <person name="Parey E."/>
            <person name="Roest Crollius H."/>
            <person name="Montfort J."/>
            <person name="Robinson-Rechavi M."/>
            <person name="Bucao C."/>
            <person name="Bouchez O."/>
            <person name="Gislard M."/>
            <person name="Lluch J."/>
            <person name="Milhes M."/>
            <person name="Lampietro C."/>
            <person name="Lopez Roques C."/>
            <person name="Donnadieu C."/>
            <person name="Braasch I."/>
            <person name="Desvignes T."/>
            <person name="Postlethwait J."/>
            <person name="Bobe J."/>
            <person name="Guiguen Y."/>
        </authorList>
    </citation>
    <scope>NUCLEOTIDE SEQUENCE</scope>
    <source>
        <strain evidence="5">M-15738</strain>
        <tissue evidence="5">Blood</tissue>
    </source>
</reference>
<comment type="caution">
    <text evidence="5">The sequence shown here is derived from an EMBL/GenBank/DDBJ whole genome shotgun (WGS) entry which is preliminary data.</text>
</comment>
<name>A0AAV6FPE9_9TELE</name>
<keyword evidence="3" id="KW-0539">Nucleus</keyword>
<dbReference type="AlphaFoldDB" id="A0AAV6FPE9"/>
<evidence type="ECO:0000256" key="1">
    <source>
        <dbReference type="ARBA" id="ARBA00004123"/>
    </source>
</evidence>
<feature type="compositionally biased region" description="Acidic residues" evidence="4">
    <location>
        <begin position="177"/>
        <end position="197"/>
    </location>
</feature>
<accession>A0AAV6FPE9</accession>
<dbReference type="PANTHER" id="PTHR15367">
    <property type="entry name" value="DNA-DIRECTED RNA POLYMERASE III"/>
    <property type="match status" value="1"/>
</dbReference>
<protein>
    <recommendedName>
        <fullName evidence="7">DNA-directed RNA polymerase III subunit</fullName>
    </recommendedName>
</protein>
<feature type="compositionally biased region" description="Basic and acidic residues" evidence="4">
    <location>
        <begin position="144"/>
        <end position="159"/>
    </location>
</feature>
<comment type="similarity">
    <text evidence="2">Belongs to the eukaryotic RPC7 RNA polymerase subunit family.</text>
</comment>
<comment type="subcellular location">
    <subcellularLocation>
        <location evidence="1">Nucleus</location>
    </subcellularLocation>
</comment>
<evidence type="ECO:0000256" key="4">
    <source>
        <dbReference type="SAM" id="MobiDB-lite"/>
    </source>
</evidence>
<proteinExistence type="inferred from homology"/>
<evidence type="ECO:0008006" key="7">
    <source>
        <dbReference type="Google" id="ProtNLM"/>
    </source>
</evidence>
<dbReference type="GO" id="GO:0005666">
    <property type="term" value="C:RNA polymerase III complex"/>
    <property type="evidence" value="ECO:0007669"/>
    <property type="project" value="UniProtKB-UniRule"/>
</dbReference>
<feature type="compositionally biased region" description="Polar residues" evidence="4">
    <location>
        <begin position="91"/>
        <end position="103"/>
    </location>
</feature>
<keyword evidence="6" id="KW-1185">Reference proteome</keyword>
<dbReference type="EMBL" id="JADWDJ010000020">
    <property type="protein sequence ID" value="KAG5264369.1"/>
    <property type="molecule type" value="Genomic_DNA"/>
</dbReference>
<organism evidence="5 6">
    <name type="scientific">Alosa alosa</name>
    <name type="common">allis shad</name>
    <dbReference type="NCBI Taxonomy" id="278164"/>
    <lineage>
        <taxon>Eukaryota</taxon>
        <taxon>Metazoa</taxon>
        <taxon>Chordata</taxon>
        <taxon>Craniata</taxon>
        <taxon>Vertebrata</taxon>
        <taxon>Euteleostomi</taxon>
        <taxon>Actinopterygii</taxon>
        <taxon>Neopterygii</taxon>
        <taxon>Teleostei</taxon>
        <taxon>Clupei</taxon>
        <taxon>Clupeiformes</taxon>
        <taxon>Clupeoidei</taxon>
        <taxon>Clupeidae</taxon>
        <taxon>Alosa</taxon>
    </lineage>
</organism>